<keyword evidence="5" id="KW-0732">Signal</keyword>
<protein>
    <recommendedName>
        <fullName evidence="5">Azurin</fullName>
    </recommendedName>
</protein>
<evidence type="ECO:0000256" key="2">
    <source>
        <dbReference type="ARBA" id="ARBA00022723"/>
    </source>
</evidence>
<dbReference type="Pfam" id="PF00127">
    <property type="entry name" value="Copper-bind"/>
    <property type="match status" value="1"/>
</dbReference>
<dbReference type="EMBL" id="SHMB01000007">
    <property type="protein sequence ID" value="TAA26396.1"/>
    <property type="molecule type" value="Genomic_DNA"/>
</dbReference>
<dbReference type="PANTHER" id="PTHR38439">
    <property type="entry name" value="AURACYANIN-B"/>
    <property type="match status" value="1"/>
</dbReference>
<dbReference type="Gene3D" id="2.60.40.420">
    <property type="entry name" value="Cupredoxins - blue copper proteins"/>
    <property type="match status" value="1"/>
</dbReference>
<organism evidence="7 8">
    <name type="scientific">Pseudoxanthomonas winnipegensis</name>
    <dbReference type="NCBI Taxonomy" id="2480810"/>
    <lineage>
        <taxon>Bacteria</taxon>
        <taxon>Pseudomonadati</taxon>
        <taxon>Pseudomonadota</taxon>
        <taxon>Gammaproteobacteria</taxon>
        <taxon>Lysobacterales</taxon>
        <taxon>Lysobacteraceae</taxon>
        <taxon>Pseudoxanthomonas</taxon>
    </lineage>
</organism>
<dbReference type="GO" id="GO:0005507">
    <property type="term" value="F:copper ion binding"/>
    <property type="evidence" value="ECO:0007669"/>
    <property type="project" value="UniProtKB-UniRule"/>
</dbReference>
<evidence type="ECO:0000256" key="3">
    <source>
        <dbReference type="ARBA" id="ARBA00022982"/>
    </source>
</evidence>
<dbReference type="InterPro" id="IPR014068">
    <property type="entry name" value="Azurin"/>
</dbReference>
<comment type="caution">
    <text evidence="7">The sequence shown here is derived from an EMBL/GenBank/DDBJ whole genome shotgun (WGS) entry which is preliminary data.</text>
</comment>
<keyword evidence="4 5" id="KW-0186">Copper</keyword>
<gene>
    <name evidence="7" type="primary">azu</name>
    <name evidence="7" type="ORF">EA661_15805</name>
</gene>
<keyword evidence="3 5" id="KW-0249">Electron transport</keyword>
<dbReference type="PROSITE" id="PS00196">
    <property type="entry name" value="COPPER_BLUE"/>
    <property type="match status" value="1"/>
</dbReference>
<dbReference type="PANTHER" id="PTHR38439:SF2">
    <property type="entry name" value="OUTER MEMBRANE PROTEIN H.8"/>
    <property type="match status" value="1"/>
</dbReference>
<feature type="chain" id="PRO_5021038254" description="Azurin" evidence="5">
    <location>
        <begin position="23"/>
        <end position="150"/>
    </location>
</feature>
<evidence type="ECO:0000313" key="8">
    <source>
        <dbReference type="Proteomes" id="UP000291286"/>
    </source>
</evidence>
<dbReference type="RefSeq" id="WP_130520436.1">
    <property type="nucleotide sequence ID" value="NZ_SHMA01000006.1"/>
</dbReference>
<evidence type="ECO:0000256" key="1">
    <source>
        <dbReference type="ARBA" id="ARBA00022448"/>
    </source>
</evidence>
<evidence type="ECO:0000256" key="5">
    <source>
        <dbReference type="RuleBase" id="RU363017"/>
    </source>
</evidence>
<feature type="domain" description="Blue (type 1) copper" evidence="6">
    <location>
        <begin position="25"/>
        <end position="147"/>
    </location>
</feature>
<feature type="signal peptide" evidence="5">
    <location>
        <begin position="1"/>
        <end position="22"/>
    </location>
</feature>
<keyword evidence="5" id="KW-0574">Periplasm</keyword>
<dbReference type="GO" id="GO:0042597">
    <property type="term" value="C:periplasmic space"/>
    <property type="evidence" value="ECO:0007669"/>
    <property type="project" value="UniProtKB-SubCell"/>
</dbReference>
<dbReference type="InterPro" id="IPR000923">
    <property type="entry name" value="BlueCu_1"/>
</dbReference>
<sequence length="150" mass="15825">MRKLIPTLLLLCLGLMAPAAFAKTCNVAISGDDAMKFDKTEIRIDAACTQVSVTLTHTGKLAANVMGHDWVLAKTADMAGIDADGMKAGMAAGFLKAGDERVIAHTKVIGGGQRDMVTFSTSKLTKGGDYSFFCSFPGHSTLMKGKFVFG</sequence>
<dbReference type="AlphaFoldDB" id="A0A4Q8LCM7"/>
<evidence type="ECO:0000313" key="7">
    <source>
        <dbReference type="EMBL" id="TAA26396.1"/>
    </source>
</evidence>
<dbReference type="InterPro" id="IPR028871">
    <property type="entry name" value="BlueCu_1_BS"/>
</dbReference>
<keyword evidence="2 5" id="KW-0479">Metal-binding</keyword>
<proteinExistence type="predicted"/>
<comment type="subcellular location">
    <subcellularLocation>
        <location evidence="5">Periplasm</location>
    </subcellularLocation>
</comment>
<name>A0A4Q8LCM7_9GAMM</name>
<accession>A0A4Q8LCM7</accession>
<dbReference type="Proteomes" id="UP000291286">
    <property type="component" value="Unassembled WGS sequence"/>
</dbReference>
<dbReference type="SUPFAM" id="SSF49503">
    <property type="entry name" value="Cupredoxins"/>
    <property type="match status" value="1"/>
</dbReference>
<dbReference type="GO" id="GO:0009055">
    <property type="term" value="F:electron transfer activity"/>
    <property type="evidence" value="ECO:0007669"/>
    <property type="project" value="InterPro"/>
</dbReference>
<dbReference type="CDD" id="cd13922">
    <property type="entry name" value="Azurin"/>
    <property type="match status" value="1"/>
</dbReference>
<dbReference type="InterPro" id="IPR008972">
    <property type="entry name" value="Cupredoxin"/>
</dbReference>
<reference evidence="7 8" key="1">
    <citation type="submission" date="2019-02" db="EMBL/GenBank/DDBJ databases">
        <title>WGS of Pseudoxanthomonas species novum from clinical isolates.</title>
        <authorList>
            <person name="Bernier A.-M."/>
            <person name="Bernard K."/>
            <person name="Vachon A."/>
        </authorList>
    </citation>
    <scope>NUCLEOTIDE SEQUENCE [LARGE SCALE GENOMIC DNA]</scope>
    <source>
        <strain evidence="7 8">NML171202</strain>
    </source>
</reference>
<dbReference type="NCBIfam" id="TIGR02695">
    <property type="entry name" value="azurin"/>
    <property type="match status" value="1"/>
</dbReference>
<keyword evidence="1 5" id="KW-0813">Transport</keyword>
<evidence type="ECO:0000259" key="6">
    <source>
        <dbReference type="Pfam" id="PF00127"/>
    </source>
</evidence>
<evidence type="ECO:0000256" key="4">
    <source>
        <dbReference type="ARBA" id="ARBA00023008"/>
    </source>
</evidence>
<dbReference type="InterPro" id="IPR050845">
    <property type="entry name" value="Cu-binding_ET"/>
</dbReference>
<comment type="function">
    <text evidence="5">Transfers electrons from cytochrome c551 to cytochrome oxidase.</text>
</comment>